<dbReference type="InterPro" id="IPR036162">
    <property type="entry name" value="Resolvase-like_N_sf"/>
</dbReference>
<dbReference type="Gene3D" id="3.40.50.1390">
    <property type="entry name" value="Resolvase, N-terminal catalytic domain"/>
    <property type="match status" value="1"/>
</dbReference>
<dbReference type="InterPro" id="IPR006119">
    <property type="entry name" value="Resolv_N"/>
</dbReference>
<dbReference type="InterPro" id="IPR025827">
    <property type="entry name" value="Zn_ribbon_recom_dom"/>
</dbReference>
<dbReference type="InterPro" id="IPR011109">
    <property type="entry name" value="DNA_bind_recombinase_dom"/>
</dbReference>
<dbReference type="SUPFAM" id="SSF53041">
    <property type="entry name" value="Resolvase-like"/>
    <property type="match status" value="1"/>
</dbReference>
<protein>
    <submittedName>
        <fullName evidence="2">Resolvase</fullName>
    </submittedName>
</protein>
<evidence type="ECO:0000259" key="1">
    <source>
        <dbReference type="PROSITE" id="PS51736"/>
    </source>
</evidence>
<comment type="caution">
    <text evidence="2">The sequence shown here is derived from an EMBL/GenBank/DDBJ whole genome shotgun (WGS) entry which is preliminary data.</text>
</comment>
<dbReference type="Pfam" id="PF00239">
    <property type="entry name" value="Resolvase"/>
    <property type="match status" value="1"/>
</dbReference>
<dbReference type="Proteomes" id="UP000030014">
    <property type="component" value="Unassembled WGS sequence"/>
</dbReference>
<dbReference type="AlphaFoldDB" id="A0A0A0ILX1"/>
<dbReference type="EMBL" id="JDRY01000001">
    <property type="protein sequence ID" value="KGN01958.1"/>
    <property type="molecule type" value="Genomic_DNA"/>
</dbReference>
<accession>A0A0A0ILX1</accession>
<organism evidence="2 3">
    <name type="scientific">Clostridium botulinum C/D str. DC5</name>
    <dbReference type="NCBI Taxonomy" id="1443128"/>
    <lineage>
        <taxon>Bacteria</taxon>
        <taxon>Bacillati</taxon>
        <taxon>Bacillota</taxon>
        <taxon>Clostridia</taxon>
        <taxon>Eubacteriales</taxon>
        <taxon>Clostridiaceae</taxon>
        <taxon>Clostridium</taxon>
    </lineage>
</organism>
<evidence type="ECO:0000313" key="2">
    <source>
        <dbReference type="EMBL" id="KGN01958.1"/>
    </source>
</evidence>
<dbReference type="Pfam" id="PF13408">
    <property type="entry name" value="Zn_ribbon_recom"/>
    <property type="match status" value="1"/>
</dbReference>
<gene>
    <name evidence="2" type="ORF">Z955_00735</name>
</gene>
<dbReference type="InterPro" id="IPR050639">
    <property type="entry name" value="SSR_resolvase"/>
</dbReference>
<dbReference type="PANTHER" id="PTHR30461:SF23">
    <property type="entry name" value="DNA RECOMBINASE-RELATED"/>
    <property type="match status" value="1"/>
</dbReference>
<dbReference type="InterPro" id="IPR038109">
    <property type="entry name" value="DNA_bind_recomb_sf"/>
</dbReference>
<sequence>MNRIAIYSRKSKETDTGESIKNQIDMCKSYFNRKDTNCTFEIFQDEGFSGGNINRPSFQKMIKFAKNKQFDIIAVYKVDRIARNIVDFVNIYDELERHDVKLVSITEGFDPSTPIGKMMMMLLASFAEMERMNIAQRVKDNMNALAKMGRWSGGTAPTGYKSKTININGKKEVYLELIKDKRHMLEIIFQKAADGYTTYQIGKLIKMSSKTVANIISNPTYVSSDKISSNYLKSIGYNVFGKLNGKGYLVYNRRPRKKGKKLFNAKGMFVAVSEHEPVIDSKTWIVANRNLKNRATESKPRISSQSFLAHLVKCSCGSSMYITTGNLKKDGTRNVYFVCSKKKSSRGKKCNVKWLRVDFAESFVLNVLEKMHLNSESLENYLKHKKKSTNYDQLIKDIKYKLNKNIDIINNLTEKLILLDGAAIDVVCKKINKLSNENTILNEKLTDLEKKKLFSTIDVENSKILISNINKFLKNFNKIDITEKQNFAQSILESVIWDSSITNAKGKKGKLILKFLS</sequence>
<dbReference type="RefSeq" id="WP_039258916.1">
    <property type="nucleotide sequence ID" value="NZ_JDRY01000001.1"/>
</dbReference>
<evidence type="ECO:0000313" key="3">
    <source>
        <dbReference type="Proteomes" id="UP000030014"/>
    </source>
</evidence>
<dbReference type="SMART" id="SM00857">
    <property type="entry name" value="Resolvase"/>
    <property type="match status" value="1"/>
</dbReference>
<dbReference type="PANTHER" id="PTHR30461">
    <property type="entry name" value="DNA-INVERTASE FROM LAMBDOID PROPHAGE"/>
    <property type="match status" value="1"/>
</dbReference>
<dbReference type="GO" id="GO:0003677">
    <property type="term" value="F:DNA binding"/>
    <property type="evidence" value="ECO:0007669"/>
    <property type="project" value="InterPro"/>
</dbReference>
<reference evidence="2 3" key="1">
    <citation type="submission" date="2014-01" db="EMBL/GenBank/DDBJ databases">
        <title>Plasmidome dynamics in the species complex Clostridium novyi sensu lato converts strains of independent lineages into distinctly different pathogens.</title>
        <authorList>
            <person name="Skarin H."/>
            <person name="Segerman B."/>
        </authorList>
    </citation>
    <scope>NUCLEOTIDE SEQUENCE [LARGE SCALE GENOMIC DNA]</scope>
    <source>
        <strain evidence="2 3">DC5</strain>
    </source>
</reference>
<dbReference type="Gene3D" id="3.90.1750.20">
    <property type="entry name" value="Putative Large Serine Recombinase, Chain B, Domain 2"/>
    <property type="match status" value="1"/>
</dbReference>
<dbReference type="CDD" id="cd03768">
    <property type="entry name" value="SR_ResInv"/>
    <property type="match status" value="1"/>
</dbReference>
<feature type="domain" description="Resolvase/invertase-type recombinase catalytic" evidence="1">
    <location>
        <begin position="3"/>
        <end position="149"/>
    </location>
</feature>
<dbReference type="Pfam" id="PF07508">
    <property type="entry name" value="Recombinase"/>
    <property type="match status" value="1"/>
</dbReference>
<proteinExistence type="predicted"/>
<dbReference type="GO" id="GO:0000150">
    <property type="term" value="F:DNA strand exchange activity"/>
    <property type="evidence" value="ECO:0007669"/>
    <property type="project" value="InterPro"/>
</dbReference>
<dbReference type="PROSITE" id="PS51736">
    <property type="entry name" value="RECOMBINASES_3"/>
    <property type="match status" value="1"/>
</dbReference>
<name>A0A0A0ILX1_CLOBO</name>